<dbReference type="InterPro" id="IPR043128">
    <property type="entry name" value="Rev_trsase/Diguanyl_cyclase"/>
</dbReference>
<evidence type="ECO:0000256" key="2">
    <source>
        <dbReference type="SAM" id="MobiDB-lite"/>
    </source>
</evidence>
<dbReference type="InterPro" id="IPR001878">
    <property type="entry name" value="Znf_CCHC"/>
</dbReference>
<feature type="region of interest" description="Disordered" evidence="2">
    <location>
        <begin position="211"/>
        <end position="236"/>
    </location>
</feature>
<proteinExistence type="predicted"/>
<keyword evidence="1" id="KW-0479">Metal-binding</keyword>
<dbReference type="InterPro" id="IPR036397">
    <property type="entry name" value="RNaseH_sf"/>
</dbReference>
<feature type="domain" description="CCHC-type" evidence="3">
    <location>
        <begin position="273"/>
        <end position="288"/>
    </location>
</feature>
<organism evidence="4 5">
    <name type="scientific">Tanacetum coccineum</name>
    <dbReference type="NCBI Taxonomy" id="301880"/>
    <lineage>
        <taxon>Eukaryota</taxon>
        <taxon>Viridiplantae</taxon>
        <taxon>Streptophyta</taxon>
        <taxon>Embryophyta</taxon>
        <taxon>Tracheophyta</taxon>
        <taxon>Spermatophyta</taxon>
        <taxon>Magnoliopsida</taxon>
        <taxon>eudicotyledons</taxon>
        <taxon>Gunneridae</taxon>
        <taxon>Pentapetalae</taxon>
        <taxon>asterids</taxon>
        <taxon>campanulids</taxon>
        <taxon>Asterales</taxon>
        <taxon>Asteraceae</taxon>
        <taxon>Asteroideae</taxon>
        <taxon>Anthemideae</taxon>
        <taxon>Anthemidinae</taxon>
        <taxon>Tanacetum</taxon>
    </lineage>
</organism>
<dbReference type="PROSITE" id="PS50158">
    <property type="entry name" value="ZF_CCHC"/>
    <property type="match status" value="2"/>
</dbReference>
<dbReference type="SUPFAM" id="SSF56672">
    <property type="entry name" value="DNA/RNA polymerases"/>
    <property type="match status" value="1"/>
</dbReference>
<dbReference type="Proteomes" id="UP001151760">
    <property type="component" value="Unassembled WGS sequence"/>
</dbReference>
<dbReference type="Gene3D" id="3.30.420.10">
    <property type="entry name" value="Ribonuclease H-like superfamily/Ribonuclease H"/>
    <property type="match status" value="2"/>
</dbReference>
<dbReference type="EMBL" id="BQNB010009434">
    <property type="protein sequence ID" value="GJS63477.1"/>
    <property type="molecule type" value="Genomic_DNA"/>
</dbReference>
<dbReference type="InterPro" id="IPR043502">
    <property type="entry name" value="DNA/RNA_pol_sf"/>
</dbReference>
<dbReference type="InterPro" id="IPR012337">
    <property type="entry name" value="RNaseH-like_sf"/>
</dbReference>
<reference evidence="4" key="2">
    <citation type="submission" date="2022-01" db="EMBL/GenBank/DDBJ databases">
        <authorList>
            <person name="Yamashiro T."/>
            <person name="Shiraishi A."/>
            <person name="Satake H."/>
            <person name="Nakayama K."/>
        </authorList>
    </citation>
    <scope>NUCLEOTIDE SEQUENCE</scope>
</reference>
<dbReference type="SMART" id="SM00343">
    <property type="entry name" value="ZnF_C2HC"/>
    <property type="match status" value="2"/>
</dbReference>
<dbReference type="Gene3D" id="4.10.60.10">
    <property type="entry name" value="Zinc finger, CCHC-type"/>
    <property type="match status" value="1"/>
</dbReference>
<dbReference type="SUPFAM" id="SSF81606">
    <property type="entry name" value="PP2C-like"/>
    <property type="match status" value="1"/>
</dbReference>
<dbReference type="PANTHER" id="PTHR45835:SF103">
    <property type="entry name" value="RNA-DIRECTED DNA POLYMERASE"/>
    <property type="match status" value="1"/>
</dbReference>
<name>A0ABQ4XF84_9ASTR</name>
<evidence type="ECO:0000259" key="3">
    <source>
        <dbReference type="PROSITE" id="PS50158"/>
    </source>
</evidence>
<dbReference type="PANTHER" id="PTHR45835">
    <property type="entry name" value="YALI0A06105P"/>
    <property type="match status" value="1"/>
</dbReference>
<accession>A0ABQ4XF84</accession>
<feature type="compositionally biased region" description="Acidic residues" evidence="2">
    <location>
        <begin position="18"/>
        <end position="27"/>
    </location>
</feature>
<evidence type="ECO:0000313" key="5">
    <source>
        <dbReference type="Proteomes" id="UP001151760"/>
    </source>
</evidence>
<gene>
    <name evidence="4" type="ORF">Tco_0678041</name>
</gene>
<protein>
    <submittedName>
        <fullName evidence="4">Reverse transcriptase domain-containing protein</fullName>
    </submittedName>
</protein>
<keyword evidence="4" id="KW-0548">Nucleotidyltransferase</keyword>
<keyword evidence="4" id="KW-0808">Transferase</keyword>
<feature type="region of interest" description="Disordered" evidence="2">
    <location>
        <begin position="1"/>
        <end position="27"/>
    </location>
</feature>
<comment type="caution">
    <text evidence="4">The sequence shown here is derived from an EMBL/GenBank/DDBJ whole genome shotgun (WGS) entry which is preliminary data.</text>
</comment>
<evidence type="ECO:0000256" key="1">
    <source>
        <dbReference type="PROSITE-ProRule" id="PRU00047"/>
    </source>
</evidence>
<dbReference type="Gene3D" id="3.60.40.10">
    <property type="entry name" value="PPM-type phosphatase domain"/>
    <property type="match status" value="1"/>
</dbReference>
<reference evidence="4" key="1">
    <citation type="journal article" date="2022" name="Int. J. Mol. Sci.">
        <title>Draft Genome of Tanacetum Coccineum: Genomic Comparison of Closely Related Tanacetum-Family Plants.</title>
        <authorList>
            <person name="Yamashiro T."/>
            <person name="Shiraishi A."/>
            <person name="Nakayama K."/>
            <person name="Satake H."/>
        </authorList>
    </citation>
    <scope>NUCLEOTIDE SEQUENCE</scope>
</reference>
<keyword evidence="1" id="KW-0862">Zinc</keyword>
<keyword evidence="1" id="KW-0863">Zinc-finger</keyword>
<feature type="domain" description="CCHC-type" evidence="3">
    <location>
        <begin position="311"/>
        <end position="325"/>
    </location>
</feature>
<dbReference type="GO" id="GO:0003964">
    <property type="term" value="F:RNA-directed DNA polymerase activity"/>
    <property type="evidence" value="ECO:0007669"/>
    <property type="project" value="UniProtKB-KW"/>
</dbReference>
<dbReference type="InterPro" id="IPR036457">
    <property type="entry name" value="PPM-type-like_dom_sf"/>
</dbReference>
<dbReference type="Gene3D" id="3.30.70.270">
    <property type="match status" value="1"/>
</dbReference>
<sequence>MDNQVIRGGGQRRRPLKEEDDGGGDWDMESICEDTVIAEEKQNNFIPMLRSGEWSDIRHRPYMEDNHICIPDLARSFNSKLTGDEAVSFMGIIVNDANFPLELEQVVTRSFMETDAAFARSCALESDLSSGTTALTAMIFGRNEIQKMETELWNLTVKNNDLTAYTQRFQELTMMCTKMVPEEEDQDAVQISNNLMDKKLKGYAVKNAKNKRRLNNNYGNNRGQQPPFKRQNTGGQNVARAYVAGNNDKKEYEGTFPFCNKCKLYHVGPCTIRCGNCNKIGHLTQDCKVTNSTTSTSEEVKCVESEGLLDFECGAPGHYRKDCPKVKNQNRGTKQEFLIKRQSICSRRRPYLDKFVIVFIDDILIYSKTKEEHDAHLRLILELLKKEELHFTLILPKIESIKDWNTKRPLQKSANVLLRLVGYYRRFIEGFLQDWPSYDEADPENYKVQLGEKEEICFPQTLRQKFVVHRFWHCPKENDSMEKLTRQYLKEVVSRHGVPVSIISDRDGRFVSQFWQSLQEAFGTQLDMNFGKGWDRHLPLIEFSYNNSYHTSIKAVPFEALYGRKCRSPICWAEVGDAQLTGPEIVRETTEKIIQIKHRLQASRDRKKSYGDKRRKPLEFQVGDKVMLKVSPWKGVIRFGKRG</sequence>
<dbReference type="SUPFAM" id="SSF53098">
    <property type="entry name" value="Ribonuclease H-like"/>
    <property type="match status" value="1"/>
</dbReference>
<evidence type="ECO:0000313" key="4">
    <source>
        <dbReference type="EMBL" id="GJS63477.1"/>
    </source>
</evidence>
<keyword evidence="5" id="KW-1185">Reference proteome</keyword>
<keyword evidence="4" id="KW-0695">RNA-directed DNA polymerase</keyword>